<dbReference type="Proteomes" id="UP001327560">
    <property type="component" value="Chromosome 1"/>
</dbReference>
<dbReference type="PANTHER" id="PTHR47591">
    <property type="entry name" value="ZINC FINGER PROTEIN ZAT2-RELATED"/>
    <property type="match status" value="1"/>
</dbReference>
<feature type="region of interest" description="Disordered" evidence="1">
    <location>
        <begin position="173"/>
        <end position="214"/>
    </location>
</feature>
<dbReference type="InterPro" id="IPR013087">
    <property type="entry name" value="Znf_C2H2_type"/>
</dbReference>
<evidence type="ECO:0000313" key="4">
    <source>
        <dbReference type="Proteomes" id="UP001327560"/>
    </source>
</evidence>
<proteinExistence type="predicted"/>
<accession>A0AAQ3Q1B6</accession>
<dbReference type="PROSITE" id="PS00028">
    <property type="entry name" value="ZINC_FINGER_C2H2_1"/>
    <property type="match status" value="1"/>
</dbReference>
<evidence type="ECO:0000256" key="1">
    <source>
        <dbReference type="SAM" id="MobiDB-lite"/>
    </source>
</evidence>
<feature type="region of interest" description="Disordered" evidence="1">
    <location>
        <begin position="1"/>
        <end position="46"/>
    </location>
</feature>
<keyword evidence="4" id="KW-1185">Reference proteome</keyword>
<reference evidence="3 4" key="1">
    <citation type="submission" date="2023-10" db="EMBL/GenBank/DDBJ databases">
        <title>Chromosome-scale genome assembly provides insights into flower coloration mechanisms of Canna indica.</title>
        <authorList>
            <person name="Li C."/>
        </authorList>
    </citation>
    <scope>NUCLEOTIDE SEQUENCE [LARGE SCALE GENOMIC DNA]</scope>
    <source>
        <tissue evidence="3">Flower</tissue>
    </source>
</reference>
<gene>
    <name evidence="3" type="ORF">Cni_G01068</name>
</gene>
<organism evidence="3 4">
    <name type="scientific">Canna indica</name>
    <name type="common">Indian-shot</name>
    <dbReference type="NCBI Taxonomy" id="4628"/>
    <lineage>
        <taxon>Eukaryota</taxon>
        <taxon>Viridiplantae</taxon>
        <taxon>Streptophyta</taxon>
        <taxon>Embryophyta</taxon>
        <taxon>Tracheophyta</taxon>
        <taxon>Spermatophyta</taxon>
        <taxon>Magnoliopsida</taxon>
        <taxon>Liliopsida</taxon>
        <taxon>Zingiberales</taxon>
        <taxon>Cannaceae</taxon>
        <taxon>Canna</taxon>
    </lineage>
</organism>
<sequence length="214" mass="23234">MHPPSRASAETGSPPPLPLIPTHKLPDDLPPIHHSAGVSSLAASSKPPRLDLCRMPNLDSHSAAGITNTTSKPTCTVCCKPFLTLKALCGHMRTHPERQWRGINPASYRRRHPPITPCPTPVDAFTEKEREVSDILLTLIHLPPRFPCPVKTDGDVNCGACSLATAEAATSSGYSCGNRKRAREEEEEGGMRCSSSSRMLDIDLNFPPPMENNE</sequence>
<name>A0AAQ3Q1B6_9LILI</name>
<protein>
    <recommendedName>
        <fullName evidence="2">C2H2-type domain-containing protein</fullName>
    </recommendedName>
</protein>
<dbReference type="EMBL" id="CP136890">
    <property type="protein sequence ID" value="WOK92377.1"/>
    <property type="molecule type" value="Genomic_DNA"/>
</dbReference>
<evidence type="ECO:0000259" key="2">
    <source>
        <dbReference type="PROSITE" id="PS00028"/>
    </source>
</evidence>
<dbReference type="PANTHER" id="PTHR47591:SF13">
    <property type="entry name" value="OS02G0293900 PROTEIN"/>
    <property type="match status" value="1"/>
</dbReference>
<evidence type="ECO:0000313" key="3">
    <source>
        <dbReference type="EMBL" id="WOK92377.1"/>
    </source>
</evidence>
<feature type="domain" description="C2H2-type" evidence="2">
    <location>
        <begin position="75"/>
        <end position="95"/>
    </location>
</feature>
<dbReference type="AlphaFoldDB" id="A0AAQ3Q1B6"/>